<feature type="transmembrane region" description="Helical" evidence="6">
    <location>
        <begin position="344"/>
        <end position="369"/>
    </location>
</feature>
<dbReference type="InterPro" id="IPR036259">
    <property type="entry name" value="MFS_trans_sf"/>
</dbReference>
<accession>A0ABR4L3Y5</accession>
<dbReference type="Proteomes" id="UP001610444">
    <property type="component" value="Unassembled WGS sequence"/>
</dbReference>
<keyword evidence="5 6" id="KW-0472">Membrane</keyword>
<comment type="subcellular location">
    <subcellularLocation>
        <location evidence="1">Membrane</location>
        <topology evidence="1">Multi-pass membrane protein</topology>
    </subcellularLocation>
</comment>
<name>A0ABR4L3Y5_9EURO</name>
<evidence type="ECO:0000256" key="4">
    <source>
        <dbReference type="ARBA" id="ARBA00022989"/>
    </source>
</evidence>
<evidence type="ECO:0000313" key="8">
    <source>
        <dbReference type="EMBL" id="KAL2859200.1"/>
    </source>
</evidence>
<sequence>MASARGEQLGIQQLCTDQPWWRVPHLVKLNILLFVSYLTSYVGGFDGSMLNGVQTVTQWQEYFDHPSGSILSLMVNMQVIAADRFGRRHPILLGSVLIIAGTLLQGCTQNMGMFLAGRFFIGLGGEFVATAAPPLLGELAYPTHRAFTAVYNTTWYVGAIVAAWSTYGTFKMPNSWSWRIPSLLQAAVSIIQIAFIYFVPESPRWLIANNQTTQATKILSEHHTGSEEPNELVRLQVAEITAAIEFERTCDSVSYLQFFQTSGANPCPPLSKGNRHRLFIVVAIGFIIQWCGNQLISSYLALVLIDTGITNPETQNLINGGLQIYNLVIACGAATLVDRLGRRFLLRFLLLTSTIGMLIAFTIWTILAARNQQTEDGDKGLAIGVMVMMFVFCAFYNLAMNPVPIAYILEVLPYTLRTKGLTAFNLAQYCSGIFNGFVNPIALEDLRWRYYIVFVCALVLWLVVIYFTFPETRSLTLEEVSQIFDGRGVLERTYDIKAEGLGQADHTEEVNAEHKA</sequence>
<dbReference type="PANTHER" id="PTHR48022:SF24">
    <property type="entry name" value="HEXOSE TRANSPORTER PROTEIN (AFU_ORTHOLOGUE AFUA_8G04480)"/>
    <property type="match status" value="1"/>
</dbReference>
<evidence type="ECO:0000313" key="9">
    <source>
        <dbReference type="Proteomes" id="UP001610444"/>
    </source>
</evidence>
<feature type="transmembrane region" description="Helical" evidence="6">
    <location>
        <begin position="420"/>
        <end position="442"/>
    </location>
</feature>
<feature type="transmembrane region" description="Helical" evidence="6">
    <location>
        <begin position="119"/>
        <end position="137"/>
    </location>
</feature>
<feature type="transmembrane region" description="Helical" evidence="6">
    <location>
        <begin position="149"/>
        <end position="170"/>
    </location>
</feature>
<organism evidence="8 9">
    <name type="scientific">Aspergillus pseudodeflectus</name>
    <dbReference type="NCBI Taxonomy" id="176178"/>
    <lineage>
        <taxon>Eukaryota</taxon>
        <taxon>Fungi</taxon>
        <taxon>Dikarya</taxon>
        <taxon>Ascomycota</taxon>
        <taxon>Pezizomycotina</taxon>
        <taxon>Eurotiomycetes</taxon>
        <taxon>Eurotiomycetidae</taxon>
        <taxon>Eurotiales</taxon>
        <taxon>Aspergillaceae</taxon>
        <taxon>Aspergillus</taxon>
        <taxon>Aspergillus subgen. Nidulantes</taxon>
    </lineage>
</organism>
<evidence type="ECO:0000256" key="1">
    <source>
        <dbReference type="ARBA" id="ARBA00004141"/>
    </source>
</evidence>
<dbReference type="InterPro" id="IPR005828">
    <property type="entry name" value="MFS_sugar_transport-like"/>
</dbReference>
<comment type="caution">
    <text evidence="8">The sequence shown here is derived from an EMBL/GenBank/DDBJ whole genome shotgun (WGS) entry which is preliminary data.</text>
</comment>
<evidence type="ECO:0000256" key="5">
    <source>
        <dbReference type="ARBA" id="ARBA00023136"/>
    </source>
</evidence>
<dbReference type="Gene3D" id="1.20.1250.20">
    <property type="entry name" value="MFS general substrate transporter like domains"/>
    <property type="match status" value="1"/>
</dbReference>
<evidence type="ECO:0000259" key="7">
    <source>
        <dbReference type="PROSITE" id="PS50850"/>
    </source>
</evidence>
<feature type="transmembrane region" description="Helical" evidence="6">
    <location>
        <begin position="91"/>
        <end position="113"/>
    </location>
</feature>
<evidence type="ECO:0000256" key="3">
    <source>
        <dbReference type="ARBA" id="ARBA00022692"/>
    </source>
</evidence>
<dbReference type="GeneID" id="98157680"/>
<keyword evidence="4 6" id="KW-1133">Transmembrane helix</keyword>
<dbReference type="InterPro" id="IPR020846">
    <property type="entry name" value="MFS_dom"/>
</dbReference>
<evidence type="ECO:0000256" key="2">
    <source>
        <dbReference type="ARBA" id="ARBA00010992"/>
    </source>
</evidence>
<dbReference type="Pfam" id="PF00083">
    <property type="entry name" value="Sugar_tr"/>
    <property type="match status" value="1"/>
</dbReference>
<evidence type="ECO:0000256" key="6">
    <source>
        <dbReference type="SAM" id="Phobius"/>
    </source>
</evidence>
<keyword evidence="3 6" id="KW-0812">Transmembrane</keyword>
<dbReference type="SUPFAM" id="SSF103473">
    <property type="entry name" value="MFS general substrate transporter"/>
    <property type="match status" value="1"/>
</dbReference>
<dbReference type="InterPro" id="IPR050360">
    <property type="entry name" value="MFS_Sugar_Transporters"/>
</dbReference>
<dbReference type="PANTHER" id="PTHR48022">
    <property type="entry name" value="PLASTIDIC GLUCOSE TRANSPORTER 4"/>
    <property type="match status" value="1"/>
</dbReference>
<comment type="similarity">
    <text evidence="2">Belongs to the major facilitator superfamily. Sugar transporter (TC 2.A.1.1) family.</text>
</comment>
<feature type="transmembrane region" description="Helical" evidence="6">
    <location>
        <begin position="317"/>
        <end position="337"/>
    </location>
</feature>
<feature type="transmembrane region" description="Helical" evidence="6">
    <location>
        <begin position="176"/>
        <end position="199"/>
    </location>
</feature>
<feature type="domain" description="Major facilitator superfamily (MFS) profile" evidence="7">
    <location>
        <begin position="1"/>
        <end position="473"/>
    </location>
</feature>
<keyword evidence="9" id="KW-1185">Reference proteome</keyword>
<reference evidence="8 9" key="1">
    <citation type="submission" date="2024-07" db="EMBL/GenBank/DDBJ databases">
        <title>Section-level genome sequencing and comparative genomics of Aspergillus sections Usti and Cavernicolus.</title>
        <authorList>
            <consortium name="Lawrence Berkeley National Laboratory"/>
            <person name="Nybo J.L."/>
            <person name="Vesth T.C."/>
            <person name="Theobald S."/>
            <person name="Frisvad J.C."/>
            <person name="Larsen T.O."/>
            <person name="Kjaerboelling I."/>
            <person name="Rothschild-Mancinelli K."/>
            <person name="Lyhne E.K."/>
            <person name="Kogle M.E."/>
            <person name="Barry K."/>
            <person name="Clum A."/>
            <person name="Na H."/>
            <person name="Ledsgaard L."/>
            <person name="Lin J."/>
            <person name="Lipzen A."/>
            <person name="Kuo A."/>
            <person name="Riley R."/>
            <person name="Mondo S."/>
            <person name="LaButti K."/>
            <person name="Haridas S."/>
            <person name="Pangalinan J."/>
            <person name="Salamov A.A."/>
            <person name="Simmons B.A."/>
            <person name="Magnuson J.K."/>
            <person name="Chen J."/>
            <person name="Drula E."/>
            <person name="Henrissat B."/>
            <person name="Wiebenga A."/>
            <person name="Lubbers R.J."/>
            <person name="Gomes A.C."/>
            <person name="Macurrencykelacurrency M.R."/>
            <person name="Stajich J."/>
            <person name="Grigoriev I.V."/>
            <person name="Mortensen U.H."/>
            <person name="De vries R.P."/>
            <person name="Baker S.E."/>
            <person name="Andersen M.R."/>
        </authorList>
    </citation>
    <scope>NUCLEOTIDE SEQUENCE [LARGE SCALE GENOMIC DNA]</scope>
    <source>
        <strain evidence="8 9">CBS 756.74</strain>
    </source>
</reference>
<protein>
    <recommendedName>
        <fullName evidence="7">Major facilitator superfamily (MFS) profile domain-containing protein</fullName>
    </recommendedName>
</protein>
<dbReference type="PROSITE" id="PS50850">
    <property type="entry name" value="MFS"/>
    <property type="match status" value="1"/>
</dbReference>
<feature type="transmembrane region" description="Helical" evidence="6">
    <location>
        <begin position="448"/>
        <end position="469"/>
    </location>
</feature>
<dbReference type="EMBL" id="JBFXLR010000003">
    <property type="protein sequence ID" value="KAL2859200.1"/>
    <property type="molecule type" value="Genomic_DNA"/>
</dbReference>
<feature type="transmembrane region" description="Helical" evidence="6">
    <location>
        <begin position="278"/>
        <end position="305"/>
    </location>
</feature>
<proteinExistence type="inferred from homology"/>
<feature type="transmembrane region" description="Helical" evidence="6">
    <location>
        <begin position="381"/>
        <end position="399"/>
    </location>
</feature>
<dbReference type="RefSeq" id="XP_070904134.1">
    <property type="nucleotide sequence ID" value="XM_071042516.1"/>
</dbReference>
<gene>
    <name evidence="8" type="ORF">BJX68DRAFT_252237</name>
</gene>